<feature type="transmembrane region" description="Helical" evidence="7">
    <location>
        <begin position="86"/>
        <end position="110"/>
    </location>
</feature>
<feature type="transmembrane region" description="Helical" evidence="7">
    <location>
        <begin position="55"/>
        <end position="79"/>
    </location>
</feature>
<dbReference type="InterPro" id="IPR000301">
    <property type="entry name" value="Tetraspanin_animals"/>
</dbReference>
<dbReference type="PANTHER" id="PTHR19282:SF544">
    <property type="entry name" value="TETRASPANIN"/>
    <property type="match status" value="1"/>
</dbReference>
<evidence type="ECO:0000256" key="1">
    <source>
        <dbReference type="ARBA" id="ARBA00004141"/>
    </source>
</evidence>
<keyword evidence="5 7" id="KW-0472">Membrane</keyword>
<dbReference type="PIRSF" id="PIRSF002419">
    <property type="entry name" value="Tetraspanin"/>
    <property type="match status" value="1"/>
</dbReference>
<evidence type="ECO:0000256" key="6">
    <source>
        <dbReference type="PIRSR" id="PIRSR002419-1"/>
    </source>
</evidence>
<sequence length="248" mass="27884">MMMGCVQCLRLLLVVFNFFVVLVGLFILGFSVYVSQEPEAQDIIIATGHYHAVQVILYVLMGIGGITLITALFGCCGAYHESQCLLGAYFAVLIVIFAAQVTGATLGYVFREELLNYVDERMLQGVEEHSTLRDQRERPTTFMESIQRMLKCCGFSGPSDYKYAIPVACCDRHVSNCDSWKIELTEVYKEGCGDKYKAMLKDKLVIIFLITVSIAAFEILCILFSMAMCCLIRQYHSDYYGVDYAIST</sequence>
<keyword evidence="9" id="KW-1185">Reference proteome</keyword>
<feature type="transmembrane region" description="Helical" evidence="7">
    <location>
        <begin position="204"/>
        <end position="232"/>
    </location>
</feature>
<dbReference type="Proteomes" id="UP000230066">
    <property type="component" value="Unassembled WGS sequence"/>
</dbReference>
<feature type="disulfide bond" evidence="6">
    <location>
        <begin position="152"/>
        <end position="192"/>
    </location>
</feature>
<name>A0A4E0S3E5_FASHE</name>
<comment type="caution">
    <text evidence="8">The sequence shown here is derived from an EMBL/GenBank/DDBJ whole genome shotgun (WGS) entry which is preliminary data.</text>
</comment>
<evidence type="ECO:0000256" key="5">
    <source>
        <dbReference type="ARBA" id="ARBA00023136"/>
    </source>
</evidence>
<evidence type="ECO:0000313" key="8">
    <source>
        <dbReference type="EMBL" id="THD28752.1"/>
    </source>
</evidence>
<keyword evidence="6" id="KW-1015">Disulfide bond</keyword>
<evidence type="ECO:0000256" key="4">
    <source>
        <dbReference type="ARBA" id="ARBA00022989"/>
    </source>
</evidence>
<protein>
    <recommendedName>
        <fullName evidence="7">Tetraspanin</fullName>
    </recommendedName>
</protein>
<dbReference type="AlphaFoldDB" id="A0A4E0S3E5"/>
<proteinExistence type="inferred from homology"/>
<dbReference type="InterPro" id="IPR018499">
    <property type="entry name" value="Tetraspanin/Peripherin"/>
</dbReference>
<gene>
    <name evidence="8" type="ORF">D915_000412</name>
</gene>
<evidence type="ECO:0000256" key="3">
    <source>
        <dbReference type="ARBA" id="ARBA00022692"/>
    </source>
</evidence>
<evidence type="ECO:0000313" key="9">
    <source>
        <dbReference type="Proteomes" id="UP000230066"/>
    </source>
</evidence>
<dbReference type="InterPro" id="IPR018503">
    <property type="entry name" value="Tetraspanin_CS"/>
</dbReference>
<dbReference type="EMBL" id="JXXN02000079">
    <property type="protein sequence ID" value="THD28752.1"/>
    <property type="molecule type" value="Genomic_DNA"/>
</dbReference>
<feature type="disulfide bond" evidence="6">
    <location>
        <begin position="153"/>
        <end position="170"/>
    </location>
</feature>
<dbReference type="SMR" id="A0A4E0S3E5"/>
<dbReference type="SUPFAM" id="SSF48652">
    <property type="entry name" value="Tetraspanin"/>
    <property type="match status" value="1"/>
</dbReference>
<dbReference type="PANTHER" id="PTHR19282">
    <property type="entry name" value="TETRASPANIN"/>
    <property type="match status" value="1"/>
</dbReference>
<evidence type="ECO:0000256" key="2">
    <source>
        <dbReference type="ARBA" id="ARBA00006840"/>
    </source>
</evidence>
<dbReference type="PRINTS" id="PR00259">
    <property type="entry name" value="TMFOUR"/>
</dbReference>
<dbReference type="Pfam" id="PF00335">
    <property type="entry name" value="Tetraspanin"/>
    <property type="match status" value="1"/>
</dbReference>
<feature type="transmembrane region" description="Helical" evidence="7">
    <location>
        <begin position="12"/>
        <end position="35"/>
    </location>
</feature>
<dbReference type="GO" id="GO:0005886">
    <property type="term" value="C:plasma membrane"/>
    <property type="evidence" value="ECO:0007669"/>
    <property type="project" value="TreeGrafter"/>
</dbReference>
<reference evidence="8" key="1">
    <citation type="submission" date="2019-03" db="EMBL/GenBank/DDBJ databases">
        <title>Improved annotation for the trematode Fasciola hepatica.</title>
        <authorList>
            <person name="Choi Y.-J."/>
            <person name="Martin J."/>
            <person name="Mitreva M."/>
        </authorList>
    </citation>
    <scope>NUCLEOTIDE SEQUENCE [LARGE SCALE GENOMIC DNA]</scope>
</reference>
<evidence type="ECO:0000256" key="7">
    <source>
        <dbReference type="RuleBase" id="RU361218"/>
    </source>
</evidence>
<dbReference type="CDD" id="cd03127">
    <property type="entry name" value="tetraspanin_LEL"/>
    <property type="match status" value="1"/>
</dbReference>
<dbReference type="InterPro" id="IPR008952">
    <property type="entry name" value="Tetraspanin_EC2_sf"/>
</dbReference>
<organism evidence="8 9">
    <name type="scientific">Fasciola hepatica</name>
    <name type="common">Liver fluke</name>
    <dbReference type="NCBI Taxonomy" id="6192"/>
    <lineage>
        <taxon>Eukaryota</taxon>
        <taxon>Metazoa</taxon>
        <taxon>Spiralia</taxon>
        <taxon>Lophotrochozoa</taxon>
        <taxon>Platyhelminthes</taxon>
        <taxon>Trematoda</taxon>
        <taxon>Digenea</taxon>
        <taxon>Plagiorchiida</taxon>
        <taxon>Echinostomata</taxon>
        <taxon>Echinostomatoidea</taxon>
        <taxon>Fasciolidae</taxon>
        <taxon>Fasciola</taxon>
    </lineage>
</organism>
<dbReference type="PROSITE" id="PS00421">
    <property type="entry name" value="TM4_1"/>
    <property type="match status" value="1"/>
</dbReference>
<comment type="subcellular location">
    <subcellularLocation>
        <location evidence="1 7">Membrane</location>
        <topology evidence="1 7">Multi-pass membrane protein</topology>
    </subcellularLocation>
</comment>
<keyword evidence="4 7" id="KW-1133">Transmembrane helix</keyword>
<accession>A0A4E0S3E5</accession>
<keyword evidence="3 7" id="KW-0812">Transmembrane</keyword>
<dbReference type="Gene3D" id="1.10.1450.10">
    <property type="entry name" value="Tetraspanin"/>
    <property type="match status" value="1"/>
</dbReference>
<comment type="similarity">
    <text evidence="2 7">Belongs to the tetraspanin (TM4SF) family.</text>
</comment>